<evidence type="ECO:0000313" key="3">
    <source>
        <dbReference type="EMBL" id="GAA3836081.1"/>
    </source>
</evidence>
<dbReference type="Proteomes" id="UP001501009">
    <property type="component" value="Unassembled WGS sequence"/>
</dbReference>
<feature type="region of interest" description="Disordered" evidence="1">
    <location>
        <begin position="79"/>
        <end position="101"/>
    </location>
</feature>
<protein>
    <recommendedName>
        <fullName evidence="2">Insertion element IS402-like domain-containing protein</fullName>
    </recommendedName>
</protein>
<evidence type="ECO:0000313" key="4">
    <source>
        <dbReference type="Proteomes" id="UP001501009"/>
    </source>
</evidence>
<feature type="compositionally biased region" description="Polar residues" evidence="1">
    <location>
        <begin position="92"/>
        <end position="101"/>
    </location>
</feature>
<evidence type="ECO:0000256" key="1">
    <source>
        <dbReference type="SAM" id="MobiDB-lite"/>
    </source>
</evidence>
<dbReference type="PANTHER" id="PTHR46637">
    <property type="entry name" value="TIS1421-TRANSPOSASE PROTEIN A"/>
    <property type="match status" value="1"/>
</dbReference>
<accession>A0ABP7J7L4</accession>
<proteinExistence type="predicted"/>
<evidence type="ECO:0000259" key="2">
    <source>
        <dbReference type="Pfam" id="PF13340"/>
    </source>
</evidence>
<dbReference type="Pfam" id="PF13340">
    <property type="entry name" value="DUF4096"/>
    <property type="match status" value="1"/>
</dbReference>
<keyword evidence="4" id="KW-1185">Reference proteome</keyword>
<dbReference type="EMBL" id="BAABDE010000033">
    <property type="protein sequence ID" value="GAA3836081.1"/>
    <property type="molecule type" value="Genomic_DNA"/>
</dbReference>
<organism evidence="3 4">
    <name type="scientific">Streptomyces coacervatus</name>
    <dbReference type="NCBI Taxonomy" id="647381"/>
    <lineage>
        <taxon>Bacteria</taxon>
        <taxon>Bacillati</taxon>
        <taxon>Actinomycetota</taxon>
        <taxon>Actinomycetes</taxon>
        <taxon>Kitasatosporales</taxon>
        <taxon>Streptomycetaceae</taxon>
        <taxon>Streptomyces</taxon>
    </lineage>
</organism>
<name>A0ABP7J7L4_9ACTN</name>
<dbReference type="InterPro" id="IPR052909">
    <property type="entry name" value="Transposase_6_like"/>
</dbReference>
<dbReference type="PANTHER" id="PTHR46637:SF1">
    <property type="entry name" value="BLL5188 PROTEIN"/>
    <property type="match status" value="1"/>
</dbReference>
<reference evidence="4" key="1">
    <citation type="journal article" date="2019" name="Int. J. Syst. Evol. Microbiol.">
        <title>The Global Catalogue of Microorganisms (GCM) 10K type strain sequencing project: providing services to taxonomists for standard genome sequencing and annotation.</title>
        <authorList>
            <consortium name="The Broad Institute Genomics Platform"/>
            <consortium name="The Broad Institute Genome Sequencing Center for Infectious Disease"/>
            <person name="Wu L."/>
            <person name="Ma J."/>
        </authorList>
    </citation>
    <scope>NUCLEOTIDE SEQUENCE [LARGE SCALE GENOMIC DNA]</scope>
    <source>
        <strain evidence="4">JCM 17138</strain>
    </source>
</reference>
<comment type="caution">
    <text evidence="3">The sequence shown here is derived from an EMBL/GenBank/DDBJ whole genome shotgun (WGS) entry which is preliminary data.</text>
</comment>
<sequence>MADRLCLQGILYVLHNDIAWQLLPLELGFGSGQTCWRRLERWQQAGVFDQLHRILLAELNAAGELDWSRACVDGSHIRAKKGEPTPVRRRSTGGSQAANTI</sequence>
<feature type="domain" description="Insertion element IS402-like" evidence="2">
    <location>
        <begin position="3"/>
        <end position="52"/>
    </location>
</feature>
<dbReference type="InterPro" id="IPR025161">
    <property type="entry name" value="IS402-like_dom"/>
</dbReference>
<gene>
    <name evidence="3" type="ORF">GCM10022403_080850</name>
</gene>